<dbReference type="AlphaFoldDB" id="A0A9D1YX10"/>
<reference evidence="2" key="2">
    <citation type="submission" date="2021-04" db="EMBL/GenBank/DDBJ databases">
        <authorList>
            <person name="Gilroy R."/>
        </authorList>
    </citation>
    <scope>NUCLEOTIDE SEQUENCE</scope>
    <source>
        <strain evidence="2">ChiGjej1B1-98</strain>
    </source>
</reference>
<organism evidence="2 3">
    <name type="scientific">Candidatus Agrococcus pullicola</name>
    <dbReference type="NCBI Taxonomy" id="2838429"/>
    <lineage>
        <taxon>Bacteria</taxon>
        <taxon>Bacillati</taxon>
        <taxon>Actinomycetota</taxon>
        <taxon>Actinomycetes</taxon>
        <taxon>Micrococcales</taxon>
        <taxon>Microbacteriaceae</taxon>
        <taxon>Agrococcus</taxon>
    </lineage>
</organism>
<feature type="compositionally biased region" description="Acidic residues" evidence="1">
    <location>
        <begin position="46"/>
        <end position="58"/>
    </location>
</feature>
<proteinExistence type="predicted"/>
<dbReference type="Proteomes" id="UP000824005">
    <property type="component" value="Unassembled WGS sequence"/>
</dbReference>
<gene>
    <name evidence="2" type="ORF">H9830_14170</name>
</gene>
<reference evidence="2" key="1">
    <citation type="journal article" date="2021" name="PeerJ">
        <title>Extensive microbial diversity within the chicken gut microbiome revealed by metagenomics and culture.</title>
        <authorList>
            <person name="Gilroy R."/>
            <person name="Ravi A."/>
            <person name="Getino M."/>
            <person name="Pursley I."/>
            <person name="Horton D.L."/>
            <person name="Alikhan N.F."/>
            <person name="Baker D."/>
            <person name="Gharbi K."/>
            <person name="Hall N."/>
            <person name="Watson M."/>
            <person name="Adriaenssens E.M."/>
            <person name="Foster-Nyarko E."/>
            <person name="Jarju S."/>
            <person name="Secka A."/>
            <person name="Antonio M."/>
            <person name="Oren A."/>
            <person name="Chaudhuri R.R."/>
            <person name="La Ragione R."/>
            <person name="Hildebrand F."/>
            <person name="Pallen M.J."/>
        </authorList>
    </citation>
    <scope>NUCLEOTIDE SEQUENCE</scope>
    <source>
        <strain evidence="2">ChiGjej1B1-98</strain>
    </source>
</reference>
<accession>A0A9D1YX10</accession>
<dbReference type="EMBL" id="DXDC01000431">
    <property type="protein sequence ID" value="HIY67409.1"/>
    <property type="molecule type" value="Genomic_DNA"/>
</dbReference>
<feature type="region of interest" description="Disordered" evidence="1">
    <location>
        <begin position="1"/>
        <end position="70"/>
    </location>
</feature>
<evidence type="ECO:0000313" key="2">
    <source>
        <dbReference type="EMBL" id="HIY67409.1"/>
    </source>
</evidence>
<comment type="caution">
    <text evidence="2">The sequence shown here is derived from an EMBL/GenBank/DDBJ whole genome shotgun (WGS) entry which is preliminary data.</text>
</comment>
<feature type="compositionally biased region" description="Basic and acidic residues" evidence="1">
    <location>
        <begin position="1"/>
        <end position="21"/>
    </location>
</feature>
<evidence type="ECO:0000313" key="3">
    <source>
        <dbReference type="Proteomes" id="UP000824005"/>
    </source>
</evidence>
<name>A0A9D1YX10_9MICO</name>
<feature type="compositionally biased region" description="Basic and acidic residues" evidence="1">
    <location>
        <begin position="59"/>
        <end position="70"/>
    </location>
</feature>
<protein>
    <submittedName>
        <fullName evidence="2">Uncharacterized protein</fullName>
    </submittedName>
</protein>
<evidence type="ECO:0000256" key="1">
    <source>
        <dbReference type="SAM" id="MobiDB-lite"/>
    </source>
</evidence>
<sequence>MSTDREEGTGRRLEGDGERSGAAEPRIRRRGRRVTTEPTPGYIGEPDAEQREESDENDERLRQDKPPHWG</sequence>